<evidence type="ECO:0000313" key="3">
    <source>
        <dbReference type="Proteomes" id="UP000735302"/>
    </source>
</evidence>
<feature type="chain" id="PRO_5043326980" evidence="1">
    <location>
        <begin position="22"/>
        <end position="139"/>
    </location>
</feature>
<gene>
    <name evidence="2" type="ORF">PoB_005043500</name>
</gene>
<proteinExistence type="predicted"/>
<protein>
    <submittedName>
        <fullName evidence="2">Uncharacterized protein</fullName>
    </submittedName>
</protein>
<dbReference type="Proteomes" id="UP000735302">
    <property type="component" value="Unassembled WGS sequence"/>
</dbReference>
<sequence>MPSWWLLKMALVLSLGHPSHAFSSVDETVVSLTPFNLTLTPAHVMRHVIRNVRLLYAHQTDDQTQLQEVRRIRMLIKASSEWGWLAEQRDNEDEPRSIYNLSVFGGITKDIKDTFLQITKPVATEDTFGTYIICDVIGF</sequence>
<evidence type="ECO:0000256" key="1">
    <source>
        <dbReference type="SAM" id="SignalP"/>
    </source>
</evidence>
<comment type="caution">
    <text evidence="2">The sequence shown here is derived from an EMBL/GenBank/DDBJ whole genome shotgun (WGS) entry which is preliminary data.</text>
</comment>
<name>A0AAV4BX70_9GAST</name>
<organism evidence="2 3">
    <name type="scientific">Plakobranchus ocellatus</name>
    <dbReference type="NCBI Taxonomy" id="259542"/>
    <lineage>
        <taxon>Eukaryota</taxon>
        <taxon>Metazoa</taxon>
        <taxon>Spiralia</taxon>
        <taxon>Lophotrochozoa</taxon>
        <taxon>Mollusca</taxon>
        <taxon>Gastropoda</taxon>
        <taxon>Heterobranchia</taxon>
        <taxon>Euthyneura</taxon>
        <taxon>Panpulmonata</taxon>
        <taxon>Sacoglossa</taxon>
        <taxon>Placobranchoidea</taxon>
        <taxon>Plakobranchidae</taxon>
        <taxon>Plakobranchus</taxon>
    </lineage>
</organism>
<dbReference type="EMBL" id="BLXT01005558">
    <property type="protein sequence ID" value="GFO23930.1"/>
    <property type="molecule type" value="Genomic_DNA"/>
</dbReference>
<dbReference type="AlphaFoldDB" id="A0AAV4BX70"/>
<evidence type="ECO:0000313" key="2">
    <source>
        <dbReference type="EMBL" id="GFO23930.1"/>
    </source>
</evidence>
<keyword evidence="3" id="KW-1185">Reference proteome</keyword>
<accession>A0AAV4BX70</accession>
<feature type="signal peptide" evidence="1">
    <location>
        <begin position="1"/>
        <end position="21"/>
    </location>
</feature>
<keyword evidence="1" id="KW-0732">Signal</keyword>
<reference evidence="2 3" key="1">
    <citation type="journal article" date="2021" name="Elife">
        <title>Chloroplast acquisition without the gene transfer in kleptoplastic sea slugs, Plakobranchus ocellatus.</title>
        <authorList>
            <person name="Maeda T."/>
            <person name="Takahashi S."/>
            <person name="Yoshida T."/>
            <person name="Shimamura S."/>
            <person name="Takaki Y."/>
            <person name="Nagai Y."/>
            <person name="Toyoda A."/>
            <person name="Suzuki Y."/>
            <person name="Arimoto A."/>
            <person name="Ishii H."/>
            <person name="Satoh N."/>
            <person name="Nishiyama T."/>
            <person name="Hasebe M."/>
            <person name="Maruyama T."/>
            <person name="Minagawa J."/>
            <person name="Obokata J."/>
            <person name="Shigenobu S."/>
        </authorList>
    </citation>
    <scope>NUCLEOTIDE SEQUENCE [LARGE SCALE GENOMIC DNA]</scope>
</reference>